<feature type="domain" description="AB hydrolase-1" evidence="1">
    <location>
        <begin position="22"/>
        <end position="253"/>
    </location>
</feature>
<proteinExistence type="predicted"/>
<keyword evidence="3" id="KW-1185">Reference proteome</keyword>
<dbReference type="SUPFAM" id="SSF53474">
    <property type="entry name" value="alpha/beta-Hydrolases"/>
    <property type="match status" value="1"/>
</dbReference>
<dbReference type="PANTHER" id="PTHR46438:SF11">
    <property type="entry name" value="LIPASE-RELATED"/>
    <property type="match status" value="1"/>
</dbReference>
<dbReference type="Gene3D" id="3.40.50.1820">
    <property type="entry name" value="alpha/beta hydrolase"/>
    <property type="match status" value="1"/>
</dbReference>
<dbReference type="InterPro" id="IPR029058">
    <property type="entry name" value="AB_hydrolase_fold"/>
</dbReference>
<dbReference type="AlphaFoldDB" id="A0A248TPA3"/>
<dbReference type="PRINTS" id="PR00111">
    <property type="entry name" value="ABHYDROLASE"/>
</dbReference>
<accession>A0A248TPA3</accession>
<reference evidence="2 3" key="1">
    <citation type="submission" date="2017-08" db="EMBL/GenBank/DDBJ databases">
        <title>Complete Genome Sequence of Bacillus kochii Oregon-R-modENCODE STRAIN BDGP4, isolated from Drosophila melanogaster gut.</title>
        <authorList>
            <person name="Wan K.H."/>
            <person name="Yu C."/>
            <person name="Park S."/>
            <person name="Hammonds A.S."/>
            <person name="Booth B.W."/>
            <person name="Celniker S.E."/>
        </authorList>
    </citation>
    <scope>NUCLEOTIDE SEQUENCE [LARGE SCALE GENOMIC DNA]</scope>
    <source>
        <strain evidence="2 3">BDGP4</strain>
    </source>
</reference>
<name>A0A248TPA3_9BACI</name>
<dbReference type="GO" id="GO:0016787">
    <property type="term" value="F:hydrolase activity"/>
    <property type="evidence" value="ECO:0007669"/>
    <property type="project" value="UniProtKB-KW"/>
</dbReference>
<dbReference type="EMBL" id="CP022983">
    <property type="protein sequence ID" value="ASV70053.1"/>
    <property type="molecule type" value="Genomic_DNA"/>
</dbReference>
<dbReference type="Proteomes" id="UP000215137">
    <property type="component" value="Chromosome"/>
</dbReference>
<organism evidence="2 3">
    <name type="scientific">Cytobacillus kochii</name>
    <dbReference type="NCBI Taxonomy" id="859143"/>
    <lineage>
        <taxon>Bacteria</taxon>
        <taxon>Bacillati</taxon>
        <taxon>Bacillota</taxon>
        <taxon>Bacilli</taxon>
        <taxon>Bacillales</taxon>
        <taxon>Bacillaceae</taxon>
        <taxon>Cytobacillus</taxon>
    </lineage>
</organism>
<dbReference type="PRINTS" id="PR00412">
    <property type="entry name" value="EPOXHYDRLASE"/>
</dbReference>
<evidence type="ECO:0000259" key="1">
    <source>
        <dbReference type="Pfam" id="PF00561"/>
    </source>
</evidence>
<dbReference type="Pfam" id="PF00561">
    <property type="entry name" value="Abhydrolase_1"/>
    <property type="match status" value="1"/>
</dbReference>
<dbReference type="PANTHER" id="PTHR46438">
    <property type="entry name" value="ALPHA/BETA-HYDROLASES SUPERFAMILY PROTEIN"/>
    <property type="match status" value="1"/>
</dbReference>
<dbReference type="OrthoDB" id="9797695at2"/>
<dbReference type="InterPro" id="IPR000073">
    <property type="entry name" value="AB_hydrolase_1"/>
</dbReference>
<keyword evidence="2" id="KW-0378">Hydrolase</keyword>
<sequence>MLLNGNDFYYEYYPHPTPKQSFVLLHGFLSSSFSFRKLIPLLQKENTVLTIDLPPFGKSGKAKKFIYSYENIASTIILLLEKLSIQQIVMVGHSMGGQICLNIAHQRPDLLEAVVLLCSSSYLPKMPAKYVYASHLPFFSHFVKRYLEKSGVEKNLNNVVYEKEMIDDAMRDGYLEPFLNKDIFYSLARMIRDREGDLDETLLKTINTPCLLIWGEADKVVPLSIGQRLQGDLPHSELHILKQAGHLIPEEKPEEIVAIIEQYLQKKENGGVR</sequence>
<evidence type="ECO:0000313" key="2">
    <source>
        <dbReference type="EMBL" id="ASV70053.1"/>
    </source>
</evidence>
<protein>
    <submittedName>
        <fullName evidence="2">Alpha/beta hydrolase</fullName>
    </submittedName>
</protein>
<gene>
    <name evidence="2" type="ORF">CKF48_15050</name>
</gene>
<dbReference type="KEGG" id="bko:CKF48_15050"/>
<evidence type="ECO:0000313" key="3">
    <source>
        <dbReference type="Proteomes" id="UP000215137"/>
    </source>
</evidence>
<dbReference type="InterPro" id="IPR000639">
    <property type="entry name" value="Epox_hydrolase-like"/>
</dbReference>